<dbReference type="SUPFAM" id="SSF55298">
    <property type="entry name" value="YjgF-like"/>
    <property type="match status" value="1"/>
</dbReference>
<dbReference type="PANTHER" id="PTHR43760:SF1">
    <property type="entry name" value="ENDORIBONUCLEASE L-PSP_CHORISMATE MUTASE-LIKE DOMAIN-CONTAINING PROTEIN"/>
    <property type="match status" value="1"/>
</dbReference>
<dbReference type="Gene3D" id="3.30.1330.40">
    <property type="entry name" value="RutC-like"/>
    <property type="match status" value="1"/>
</dbReference>
<sequence>MSFEKRLAELGIVLPPPRAPLYAYVPVVVEGGRAWVSGQLPWDGDGLLATGKMGAGVDIALGQKCARACVLSGLSALRAELGTLDRVRRIAKVVGFVASAPDFYDQAVVMDGASTLFGEIFGEAGRHARSAIGMAALPRNVPVEVEFVAAVE</sequence>
<gene>
    <name evidence="2" type="ORF">OL599_19185</name>
</gene>
<reference evidence="2" key="1">
    <citation type="submission" date="2022-09" db="EMBL/GenBank/DDBJ databases">
        <title>Rhodovastum sp. nov. RN2-1 isolated from soil in Seongnam, South Korea.</title>
        <authorList>
            <person name="Le N.T."/>
        </authorList>
    </citation>
    <scope>NUCLEOTIDE SEQUENCE</scope>
    <source>
        <strain evidence="2">RN2-1</strain>
    </source>
</reference>
<dbReference type="RefSeq" id="WP_264715517.1">
    <property type="nucleotide sequence ID" value="NZ_JAPDNT010000022.1"/>
</dbReference>
<reference evidence="2" key="2">
    <citation type="submission" date="2022-10" db="EMBL/GenBank/DDBJ databases">
        <authorList>
            <person name="Trinh H.N."/>
        </authorList>
    </citation>
    <scope>NUCLEOTIDE SEQUENCE</scope>
    <source>
        <strain evidence="2">RN2-1</strain>
    </source>
</reference>
<proteinExistence type="predicted"/>
<dbReference type="InterPro" id="IPR013813">
    <property type="entry name" value="Endoribo_LPSP/chorism_mut-like"/>
</dbReference>
<dbReference type="Pfam" id="PF14588">
    <property type="entry name" value="YjgF_endoribonc"/>
    <property type="match status" value="1"/>
</dbReference>
<comment type="caution">
    <text evidence="2">The sequence shown here is derived from an EMBL/GenBank/DDBJ whole genome shotgun (WGS) entry which is preliminary data.</text>
</comment>
<evidence type="ECO:0000313" key="3">
    <source>
        <dbReference type="Proteomes" id="UP001165679"/>
    </source>
</evidence>
<name>A0AA41YUA2_9PROT</name>
<protein>
    <submittedName>
        <fullName evidence="2">RidA family protein</fullName>
    </submittedName>
</protein>
<keyword evidence="3" id="KW-1185">Reference proteome</keyword>
<dbReference type="CDD" id="cd02199">
    <property type="entry name" value="YjgF_YER057c_UK114_like_1"/>
    <property type="match status" value="1"/>
</dbReference>
<dbReference type="Proteomes" id="UP001165679">
    <property type="component" value="Unassembled WGS sequence"/>
</dbReference>
<dbReference type="AlphaFoldDB" id="A0AA41YUA2"/>
<dbReference type="EMBL" id="JAPDNT010000022">
    <property type="protein sequence ID" value="MCW3476693.1"/>
    <property type="molecule type" value="Genomic_DNA"/>
</dbReference>
<accession>A0AA41YUA2</accession>
<feature type="domain" description="Endoribonuclease L-PSP/chorismate mutase-like" evidence="1">
    <location>
        <begin position="4"/>
        <end position="141"/>
    </location>
</feature>
<evidence type="ECO:0000313" key="2">
    <source>
        <dbReference type="EMBL" id="MCW3476693.1"/>
    </source>
</evidence>
<dbReference type="InterPro" id="IPR035959">
    <property type="entry name" value="RutC-like_sf"/>
</dbReference>
<dbReference type="PANTHER" id="PTHR43760">
    <property type="entry name" value="ENDORIBONUCLEASE-RELATED"/>
    <property type="match status" value="1"/>
</dbReference>
<organism evidence="2 3">
    <name type="scientific">Limobrevibacterium gyesilva</name>
    <dbReference type="NCBI Taxonomy" id="2991712"/>
    <lineage>
        <taxon>Bacteria</taxon>
        <taxon>Pseudomonadati</taxon>
        <taxon>Pseudomonadota</taxon>
        <taxon>Alphaproteobacteria</taxon>
        <taxon>Acetobacterales</taxon>
        <taxon>Acetobacteraceae</taxon>
        <taxon>Limobrevibacterium</taxon>
    </lineage>
</organism>
<evidence type="ECO:0000259" key="1">
    <source>
        <dbReference type="Pfam" id="PF14588"/>
    </source>
</evidence>